<proteinExistence type="predicted"/>
<keyword evidence="2" id="KW-1185">Reference proteome</keyword>
<organism evidence="1 2">
    <name type="scientific">Halocaridina rubra</name>
    <name type="common">Hawaiian red shrimp</name>
    <dbReference type="NCBI Taxonomy" id="373956"/>
    <lineage>
        <taxon>Eukaryota</taxon>
        <taxon>Metazoa</taxon>
        <taxon>Ecdysozoa</taxon>
        <taxon>Arthropoda</taxon>
        <taxon>Crustacea</taxon>
        <taxon>Multicrustacea</taxon>
        <taxon>Malacostraca</taxon>
        <taxon>Eumalacostraca</taxon>
        <taxon>Eucarida</taxon>
        <taxon>Decapoda</taxon>
        <taxon>Pleocyemata</taxon>
        <taxon>Caridea</taxon>
        <taxon>Atyoidea</taxon>
        <taxon>Atyidae</taxon>
        <taxon>Halocaridina</taxon>
    </lineage>
</organism>
<gene>
    <name evidence="1" type="ORF">SK128_024610</name>
</gene>
<comment type="caution">
    <text evidence="1">The sequence shown here is derived from an EMBL/GenBank/DDBJ whole genome shotgun (WGS) entry which is preliminary data.</text>
</comment>
<dbReference type="Proteomes" id="UP001381693">
    <property type="component" value="Unassembled WGS sequence"/>
</dbReference>
<evidence type="ECO:0000313" key="1">
    <source>
        <dbReference type="EMBL" id="KAK7074871.1"/>
    </source>
</evidence>
<reference evidence="1 2" key="1">
    <citation type="submission" date="2023-11" db="EMBL/GenBank/DDBJ databases">
        <title>Halocaridina rubra genome assembly.</title>
        <authorList>
            <person name="Smith C."/>
        </authorList>
    </citation>
    <scope>NUCLEOTIDE SEQUENCE [LARGE SCALE GENOMIC DNA]</scope>
    <source>
        <strain evidence="1">EP-1</strain>
        <tissue evidence="1">Whole</tissue>
    </source>
</reference>
<protein>
    <submittedName>
        <fullName evidence="1">Uncharacterized protein</fullName>
    </submittedName>
</protein>
<sequence length="77" mass="8807">MRSFIHRIYIISHYGSGKGVGLRFNFMGCFLSDERKAAQVCNTTIPADTAITELRGRHFAIDTTMDYVYFCEFSNDV</sequence>
<dbReference type="AlphaFoldDB" id="A0AAN8ZZT2"/>
<dbReference type="EMBL" id="JAXCGZ010011425">
    <property type="protein sequence ID" value="KAK7074871.1"/>
    <property type="molecule type" value="Genomic_DNA"/>
</dbReference>
<evidence type="ECO:0000313" key="2">
    <source>
        <dbReference type="Proteomes" id="UP001381693"/>
    </source>
</evidence>
<accession>A0AAN8ZZT2</accession>
<name>A0AAN8ZZT2_HALRR</name>